<dbReference type="RefSeq" id="XP_056761748.1">
    <property type="nucleotide sequence ID" value="XM_056912899.1"/>
</dbReference>
<organism evidence="4 5">
    <name type="scientific">Penicillium daleae</name>
    <dbReference type="NCBI Taxonomy" id="63821"/>
    <lineage>
        <taxon>Eukaryota</taxon>
        <taxon>Fungi</taxon>
        <taxon>Dikarya</taxon>
        <taxon>Ascomycota</taxon>
        <taxon>Pezizomycotina</taxon>
        <taxon>Eurotiomycetes</taxon>
        <taxon>Eurotiomycetidae</taxon>
        <taxon>Eurotiales</taxon>
        <taxon>Aspergillaceae</taxon>
        <taxon>Penicillium</taxon>
    </lineage>
</organism>
<gene>
    <name evidence="4" type="ORF">N7458_009517</name>
</gene>
<dbReference type="AlphaFoldDB" id="A0AAD6BZV6"/>
<feature type="domain" description="Xylanolytic transcriptional activator regulatory" evidence="3">
    <location>
        <begin position="159"/>
        <end position="325"/>
    </location>
</feature>
<dbReference type="Pfam" id="PF04082">
    <property type="entry name" value="Fungal_trans"/>
    <property type="match status" value="1"/>
</dbReference>
<evidence type="ECO:0000259" key="3">
    <source>
        <dbReference type="Pfam" id="PF04082"/>
    </source>
</evidence>
<comment type="caution">
    <text evidence="4">The sequence shown here is derived from an EMBL/GenBank/DDBJ whole genome shotgun (WGS) entry which is preliminary data.</text>
</comment>
<keyword evidence="1" id="KW-0539">Nucleus</keyword>
<dbReference type="InterPro" id="IPR052761">
    <property type="entry name" value="Fungal_Detox/Toxin_TFs"/>
</dbReference>
<evidence type="ECO:0000256" key="1">
    <source>
        <dbReference type="ARBA" id="ARBA00023242"/>
    </source>
</evidence>
<dbReference type="GO" id="GO:0003677">
    <property type="term" value="F:DNA binding"/>
    <property type="evidence" value="ECO:0007669"/>
    <property type="project" value="InterPro"/>
</dbReference>
<reference evidence="4" key="2">
    <citation type="journal article" date="2023" name="IMA Fungus">
        <title>Comparative genomic study of the Penicillium genus elucidates a diverse pangenome and 15 lateral gene transfer events.</title>
        <authorList>
            <person name="Petersen C."/>
            <person name="Sorensen T."/>
            <person name="Nielsen M.R."/>
            <person name="Sondergaard T.E."/>
            <person name="Sorensen J.L."/>
            <person name="Fitzpatrick D.A."/>
            <person name="Frisvad J.C."/>
            <person name="Nielsen K.L."/>
        </authorList>
    </citation>
    <scope>NUCLEOTIDE SEQUENCE</scope>
    <source>
        <strain evidence="4">IBT 16125</strain>
    </source>
</reference>
<keyword evidence="5" id="KW-1185">Reference proteome</keyword>
<dbReference type="PANTHER" id="PTHR47425:SF2">
    <property type="entry name" value="FARB-RELATED"/>
    <property type="match status" value="1"/>
</dbReference>
<dbReference type="GO" id="GO:0006351">
    <property type="term" value="P:DNA-templated transcription"/>
    <property type="evidence" value="ECO:0007669"/>
    <property type="project" value="InterPro"/>
</dbReference>
<protein>
    <recommendedName>
        <fullName evidence="3">Xylanolytic transcriptional activator regulatory domain-containing protein</fullName>
    </recommendedName>
</protein>
<sequence length="579" mass="64987">MPCSYNKNSGVRSPGCPSLAVPVFDNPGSTHLNVRRTQARPPPSRSISQDDEMNRGQVVKAISYGISSLEPVDDMSAMPPFLSMDSSPGFPCDMNHLVSLPFVPTVPDNPIPAANVPFASYQFLRLTRLSELPFEDVSFLELKGCFRVPESPYLDIFITKYFLYVHPCLPVIDEAEFWRMYRPKNSDYLSGKKMSLFVLQAMLFASSVFVPGHILNAVGFHDMRAARTALYQRAKLLFDFDTEIEVLPRAQGALLLTFQTTALDFFSGTRWLSVATQLAKSIEADLFSHDPKRNYETVARKRLWWCIILRDRVHSLALRRPTQVSLERGGIPTKYLDEIDLAAAVAHVALPLLLSTIDSGFSSTRLQRAGRRRQLHFYQEVMRVLGSRYEAADKVCAFIDSALSFSGAKLGLDFTPGGNELLRNDEYIEDLSDDDEGNPLAQPRPAAGSRFKNVCEYFARQPRSYLRLSLTLDYALYRGQYPHQSDIERLWSDLQLVDSQQPSGLPVPPVSQCATSWTLTDHQIQRDVELDLLETHGSYPEKDIGFDDFGDGLGPSNMEYVANGFISPASLIIMNTPLQ</sequence>
<dbReference type="GO" id="GO:0008270">
    <property type="term" value="F:zinc ion binding"/>
    <property type="evidence" value="ECO:0007669"/>
    <property type="project" value="InterPro"/>
</dbReference>
<feature type="region of interest" description="Disordered" evidence="2">
    <location>
        <begin position="27"/>
        <end position="52"/>
    </location>
</feature>
<dbReference type="PANTHER" id="PTHR47425">
    <property type="entry name" value="FARB-RELATED"/>
    <property type="match status" value="1"/>
</dbReference>
<evidence type="ECO:0000256" key="2">
    <source>
        <dbReference type="SAM" id="MobiDB-lite"/>
    </source>
</evidence>
<dbReference type="Proteomes" id="UP001213681">
    <property type="component" value="Unassembled WGS sequence"/>
</dbReference>
<dbReference type="EMBL" id="JAPVEA010000008">
    <property type="protein sequence ID" value="KAJ5438519.1"/>
    <property type="molecule type" value="Genomic_DNA"/>
</dbReference>
<evidence type="ECO:0000313" key="5">
    <source>
        <dbReference type="Proteomes" id="UP001213681"/>
    </source>
</evidence>
<accession>A0AAD6BZV6</accession>
<evidence type="ECO:0000313" key="4">
    <source>
        <dbReference type="EMBL" id="KAJ5438519.1"/>
    </source>
</evidence>
<dbReference type="CDD" id="cd12148">
    <property type="entry name" value="fungal_TF_MHR"/>
    <property type="match status" value="1"/>
</dbReference>
<proteinExistence type="predicted"/>
<name>A0AAD6BZV6_9EURO</name>
<dbReference type="InterPro" id="IPR007219">
    <property type="entry name" value="XnlR_reg_dom"/>
</dbReference>
<dbReference type="GeneID" id="81603142"/>
<reference evidence="4" key="1">
    <citation type="submission" date="2022-12" db="EMBL/GenBank/DDBJ databases">
        <authorList>
            <person name="Petersen C."/>
        </authorList>
    </citation>
    <scope>NUCLEOTIDE SEQUENCE</scope>
    <source>
        <strain evidence="4">IBT 16125</strain>
    </source>
</reference>